<keyword evidence="3" id="KW-1185">Reference proteome</keyword>
<feature type="domain" description="YcaO" evidence="1">
    <location>
        <begin position="65"/>
        <end position="408"/>
    </location>
</feature>
<dbReference type="PANTHER" id="PTHR37809:SF1">
    <property type="entry name" value="RIBOSOMAL PROTEIN S12 METHYLTHIOTRANSFERASE ACCESSORY FACTOR YCAO"/>
    <property type="match status" value="1"/>
</dbReference>
<dbReference type="EMBL" id="CP071090">
    <property type="protein sequence ID" value="QSQ28278.1"/>
    <property type="molecule type" value="Genomic_DNA"/>
</dbReference>
<evidence type="ECO:0000313" key="2">
    <source>
        <dbReference type="EMBL" id="QSQ28278.1"/>
    </source>
</evidence>
<gene>
    <name evidence="2" type="ORF">JY651_26980</name>
</gene>
<evidence type="ECO:0000313" key="3">
    <source>
        <dbReference type="Proteomes" id="UP000662747"/>
    </source>
</evidence>
<dbReference type="InterPro" id="IPR003776">
    <property type="entry name" value="YcaO-like_dom"/>
</dbReference>
<dbReference type="Gene3D" id="3.30.1330.230">
    <property type="match status" value="2"/>
</dbReference>
<proteinExistence type="predicted"/>
<dbReference type="PROSITE" id="PS51664">
    <property type="entry name" value="YCAO"/>
    <property type="match status" value="1"/>
</dbReference>
<name>A0ABX7PCU5_9BACT</name>
<evidence type="ECO:0000259" key="1">
    <source>
        <dbReference type="PROSITE" id="PS51664"/>
    </source>
</evidence>
<reference evidence="2 3" key="1">
    <citation type="submission" date="2021-02" db="EMBL/GenBank/DDBJ databases">
        <title>De Novo genome assembly of isolated myxobacteria.</title>
        <authorList>
            <person name="Stevens D.C."/>
        </authorList>
    </citation>
    <scope>NUCLEOTIDE SEQUENCE [LARGE SCALE GENOMIC DNA]</scope>
    <source>
        <strain evidence="3">SCPEA02</strain>
    </source>
</reference>
<dbReference type="Proteomes" id="UP000662747">
    <property type="component" value="Chromosome"/>
</dbReference>
<sequence>MTVRKHALAGTHRLIPPAETLERARRVMPELGITRIANVTGLDTLGIPVVMVVRPNARSLSVSQGKGVTLEAARASGLMEAIEFAHAEHIDQPLRLGSLEELRATCPVVDVSLLPRRDRGPFSPHLRTLWIAGVNVLERRPTWVPYELVHMDYTLPLPPGSGSFLMSSNGLASGNHPLEALNHALCELIERDATTRFRFSSDAAQRQLRVDLSTVDDPDCRELLERYERAGVEVAVWELTSDIGVAAFSCVIVDRDPDPSRPLGPMGGIGCHPCRAIALSRALTEAAQSRLTVITGARDDLLHQNVWTPEENLALARKRRDELAAHPPERSFRDAPDFRSETFNEDAAFLLEHVRAVGVREVIVVDLTRPHLGIPVVRVIAPGLEPLNDIPGYVPGPRASRWLRERAS</sequence>
<dbReference type="Pfam" id="PF02624">
    <property type="entry name" value="YcaO"/>
    <property type="match status" value="1"/>
</dbReference>
<dbReference type="PANTHER" id="PTHR37809">
    <property type="entry name" value="RIBOSOMAL PROTEIN S12 METHYLTHIOTRANSFERASE ACCESSORY FACTOR YCAO"/>
    <property type="match status" value="1"/>
</dbReference>
<dbReference type="NCBIfam" id="TIGR00702">
    <property type="entry name" value="YcaO-type kinase domain"/>
    <property type="match status" value="1"/>
</dbReference>
<protein>
    <submittedName>
        <fullName evidence="2">YcaO-like family protein</fullName>
    </submittedName>
</protein>
<accession>A0ABX7PCU5</accession>
<organism evidence="2 3">
    <name type="scientific">Pyxidicoccus parkwayensis</name>
    <dbReference type="NCBI Taxonomy" id="2813578"/>
    <lineage>
        <taxon>Bacteria</taxon>
        <taxon>Pseudomonadati</taxon>
        <taxon>Myxococcota</taxon>
        <taxon>Myxococcia</taxon>
        <taxon>Myxococcales</taxon>
        <taxon>Cystobacterineae</taxon>
        <taxon>Myxococcaceae</taxon>
        <taxon>Pyxidicoccus</taxon>
    </lineage>
</organism>